<name>A0ACB8S9T8_9AGAM</name>
<proteinExistence type="predicted"/>
<reference evidence="1" key="1">
    <citation type="submission" date="2021-02" db="EMBL/GenBank/DDBJ databases">
        <authorList>
            <consortium name="DOE Joint Genome Institute"/>
            <person name="Ahrendt S."/>
            <person name="Looney B.P."/>
            <person name="Miyauchi S."/>
            <person name="Morin E."/>
            <person name="Drula E."/>
            <person name="Courty P.E."/>
            <person name="Chicoki N."/>
            <person name="Fauchery L."/>
            <person name="Kohler A."/>
            <person name="Kuo A."/>
            <person name="Labutti K."/>
            <person name="Pangilinan J."/>
            <person name="Lipzen A."/>
            <person name="Riley R."/>
            <person name="Andreopoulos W."/>
            <person name="He G."/>
            <person name="Johnson J."/>
            <person name="Barry K.W."/>
            <person name="Grigoriev I.V."/>
            <person name="Nagy L."/>
            <person name="Hibbett D."/>
            <person name="Henrissat B."/>
            <person name="Matheny P.B."/>
            <person name="Labbe J."/>
            <person name="Martin F."/>
        </authorList>
    </citation>
    <scope>NUCLEOTIDE SEQUENCE</scope>
    <source>
        <strain evidence="1">FP105234-sp</strain>
    </source>
</reference>
<protein>
    <submittedName>
        <fullName evidence="1">Uncharacterized protein</fullName>
    </submittedName>
</protein>
<evidence type="ECO:0000313" key="2">
    <source>
        <dbReference type="Proteomes" id="UP000814033"/>
    </source>
</evidence>
<sequence>MSAVTSSRSRSTLSELSTAPTSPEQGERNQNLTVPSVILDTPTISEEMAASLAISLLGHVLFLKSQVPFPVGQLARLPGGSSKSRAAKKRTDLINAFDELTSHLHTTFSSLATALARNKDRFPELNAEGLLKGTTYEVPVATAYLLFILGPTVGAPKARVIMAVEGLEVKIWGAGEHEVERTADGLDDSEEEESDEEVDDEDSEEEDNISEGGTEEDGASFPPSSPLPSEPATSRPPTPHSGSSASSSSGSQRLSRKASHAHGLSQPRLAPPRSQTHAEEQQALRAAERLLSRTLANAHAEGGGMACELAPTQMHVLLRAPRRFSHPAWLPRQSATSSLESILESFLHESGLQENAQGSRQRSRGVRTEGMLVGCRSRSSEKATAPTGVGDEADEMIWWGWNGRLCGFADW</sequence>
<keyword evidence="2" id="KW-1185">Reference proteome</keyword>
<reference evidence="1" key="2">
    <citation type="journal article" date="2022" name="New Phytol.">
        <title>Evolutionary transition to the ectomycorrhizal habit in the genomes of a hyperdiverse lineage of mushroom-forming fungi.</title>
        <authorList>
            <person name="Looney B."/>
            <person name="Miyauchi S."/>
            <person name="Morin E."/>
            <person name="Drula E."/>
            <person name="Courty P.E."/>
            <person name="Kohler A."/>
            <person name="Kuo A."/>
            <person name="LaButti K."/>
            <person name="Pangilinan J."/>
            <person name="Lipzen A."/>
            <person name="Riley R."/>
            <person name="Andreopoulos W."/>
            <person name="He G."/>
            <person name="Johnson J."/>
            <person name="Nolan M."/>
            <person name="Tritt A."/>
            <person name="Barry K.W."/>
            <person name="Grigoriev I.V."/>
            <person name="Nagy L.G."/>
            <person name="Hibbett D."/>
            <person name="Henrissat B."/>
            <person name="Matheny P.B."/>
            <person name="Labbe J."/>
            <person name="Martin F.M."/>
        </authorList>
    </citation>
    <scope>NUCLEOTIDE SEQUENCE</scope>
    <source>
        <strain evidence="1">FP105234-sp</strain>
    </source>
</reference>
<evidence type="ECO:0000313" key="1">
    <source>
        <dbReference type="EMBL" id="KAI0052676.1"/>
    </source>
</evidence>
<gene>
    <name evidence="1" type="ORF">FA95DRAFT_1586566</name>
</gene>
<accession>A0ACB8S9T8</accession>
<dbReference type="EMBL" id="MU275844">
    <property type="protein sequence ID" value="KAI0052676.1"/>
    <property type="molecule type" value="Genomic_DNA"/>
</dbReference>
<comment type="caution">
    <text evidence="1">The sequence shown here is derived from an EMBL/GenBank/DDBJ whole genome shotgun (WGS) entry which is preliminary data.</text>
</comment>
<dbReference type="Proteomes" id="UP000814033">
    <property type="component" value="Unassembled WGS sequence"/>
</dbReference>
<organism evidence="1 2">
    <name type="scientific">Auriscalpium vulgare</name>
    <dbReference type="NCBI Taxonomy" id="40419"/>
    <lineage>
        <taxon>Eukaryota</taxon>
        <taxon>Fungi</taxon>
        <taxon>Dikarya</taxon>
        <taxon>Basidiomycota</taxon>
        <taxon>Agaricomycotina</taxon>
        <taxon>Agaricomycetes</taxon>
        <taxon>Russulales</taxon>
        <taxon>Auriscalpiaceae</taxon>
        <taxon>Auriscalpium</taxon>
    </lineage>
</organism>